<dbReference type="EMBL" id="DUZY01000003">
    <property type="protein sequence ID" value="DAD31130.1"/>
    <property type="molecule type" value="Genomic_DNA"/>
</dbReference>
<sequence>MLQYCWADWRVLVPAFPLRTKVLTCHNLQLAYTEE</sequence>
<accession>A0A822YF25</accession>
<keyword evidence="2" id="KW-1185">Reference proteome</keyword>
<reference evidence="1 2" key="1">
    <citation type="journal article" date="2020" name="Mol. Biol. Evol.">
        <title>Distinct Expression and Methylation Patterns for Genes with Different Fates following a Single Whole-Genome Duplication in Flowering Plants.</title>
        <authorList>
            <person name="Shi T."/>
            <person name="Rahmani R.S."/>
            <person name="Gugger P.F."/>
            <person name="Wang M."/>
            <person name="Li H."/>
            <person name="Zhang Y."/>
            <person name="Li Z."/>
            <person name="Wang Q."/>
            <person name="Van de Peer Y."/>
            <person name="Marchal K."/>
            <person name="Chen J."/>
        </authorList>
    </citation>
    <scope>NUCLEOTIDE SEQUENCE [LARGE SCALE GENOMIC DNA]</scope>
    <source>
        <tissue evidence="1">Leaf</tissue>
    </source>
</reference>
<name>A0A822YF25_NELNU</name>
<gene>
    <name evidence="1" type="ORF">HUJ06_009981</name>
</gene>
<dbReference type="Proteomes" id="UP000607653">
    <property type="component" value="Unassembled WGS sequence"/>
</dbReference>
<dbReference type="AlphaFoldDB" id="A0A822YF25"/>
<comment type="caution">
    <text evidence="1">The sequence shown here is derived from an EMBL/GenBank/DDBJ whole genome shotgun (WGS) entry which is preliminary data.</text>
</comment>
<proteinExistence type="predicted"/>
<protein>
    <submittedName>
        <fullName evidence="1">Uncharacterized protein</fullName>
    </submittedName>
</protein>
<organism evidence="1 2">
    <name type="scientific">Nelumbo nucifera</name>
    <name type="common">Sacred lotus</name>
    <dbReference type="NCBI Taxonomy" id="4432"/>
    <lineage>
        <taxon>Eukaryota</taxon>
        <taxon>Viridiplantae</taxon>
        <taxon>Streptophyta</taxon>
        <taxon>Embryophyta</taxon>
        <taxon>Tracheophyta</taxon>
        <taxon>Spermatophyta</taxon>
        <taxon>Magnoliopsida</taxon>
        <taxon>Proteales</taxon>
        <taxon>Nelumbonaceae</taxon>
        <taxon>Nelumbo</taxon>
    </lineage>
</organism>
<evidence type="ECO:0000313" key="1">
    <source>
        <dbReference type="EMBL" id="DAD31130.1"/>
    </source>
</evidence>
<evidence type="ECO:0000313" key="2">
    <source>
        <dbReference type="Proteomes" id="UP000607653"/>
    </source>
</evidence>